<dbReference type="Pfam" id="PF20113">
    <property type="entry name" value="DUF6503"/>
    <property type="match status" value="1"/>
</dbReference>
<dbReference type="PROSITE" id="PS51257">
    <property type="entry name" value="PROKAR_LIPOPROTEIN"/>
    <property type="match status" value="1"/>
</dbReference>
<dbReference type="Proteomes" id="UP001597086">
    <property type="component" value="Unassembled WGS sequence"/>
</dbReference>
<sequence length="280" mass="32448">MKINPILIITGLLLTACNQNTATKTETVAPTTTVEQKVTEMTFVNKGHELVYELCKKTGDYQALKEKKDVVYTYTYQTPDGKTDISTEKYLFDGELSYGAYKKHQRTLPNLEGLIEQGYDGESYWLKHNGEVLENDAYLKRVAFNRPTNFYWFAMMPKLLDPSVVYDYKGEKTIEDKTFDVVKVSFESADNKPTDIYQLYINKATGMVDQFLFTVADFGVMDTPNLMQLQYETIDGIQIPTKRQYKKSNWDAEVTDQPWIYVTWSDINFNNQLTKDDFQK</sequence>
<organism evidence="1 2">
    <name type="scientific">Winogradskyella rapida</name>
    <dbReference type="NCBI Taxonomy" id="549701"/>
    <lineage>
        <taxon>Bacteria</taxon>
        <taxon>Pseudomonadati</taxon>
        <taxon>Bacteroidota</taxon>
        <taxon>Flavobacteriia</taxon>
        <taxon>Flavobacteriales</taxon>
        <taxon>Flavobacteriaceae</taxon>
        <taxon>Winogradskyella</taxon>
    </lineage>
</organism>
<comment type="caution">
    <text evidence="1">The sequence shown here is derived from an EMBL/GenBank/DDBJ whole genome shotgun (WGS) entry which is preliminary data.</text>
</comment>
<dbReference type="InterPro" id="IPR045444">
    <property type="entry name" value="DUF6503"/>
</dbReference>
<evidence type="ECO:0000313" key="2">
    <source>
        <dbReference type="Proteomes" id="UP001597086"/>
    </source>
</evidence>
<dbReference type="EMBL" id="JBHTKM010000001">
    <property type="protein sequence ID" value="MFD1014488.1"/>
    <property type="molecule type" value="Genomic_DNA"/>
</dbReference>
<evidence type="ECO:0000313" key="1">
    <source>
        <dbReference type="EMBL" id="MFD1014488.1"/>
    </source>
</evidence>
<reference evidence="2" key="1">
    <citation type="journal article" date="2019" name="Int. J. Syst. Evol. Microbiol.">
        <title>The Global Catalogue of Microorganisms (GCM) 10K type strain sequencing project: providing services to taxonomists for standard genome sequencing and annotation.</title>
        <authorList>
            <consortium name="The Broad Institute Genomics Platform"/>
            <consortium name="The Broad Institute Genome Sequencing Center for Infectious Disease"/>
            <person name="Wu L."/>
            <person name="Ma J."/>
        </authorList>
    </citation>
    <scope>NUCLEOTIDE SEQUENCE [LARGE SCALE GENOMIC DNA]</scope>
    <source>
        <strain evidence="2">CCUG 56098</strain>
    </source>
</reference>
<proteinExistence type="predicted"/>
<accession>A0ABW3KPH1</accession>
<name>A0ABW3KPH1_9FLAO</name>
<protein>
    <submittedName>
        <fullName evidence="1">DUF6503 family protein</fullName>
    </submittedName>
</protein>
<dbReference type="RefSeq" id="WP_386113235.1">
    <property type="nucleotide sequence ID" value="NZ_JBHTKM010000001.1"/>
</dbReference>
<keyword evidence="2" id="KW-1185">Reference proteome</keyword>
<gene>
    <name evidence="1" type="ORF">ACFQ13_01030</name>
</gene>